<protein>
    <submittedName>
        <fullName evidence="3">Voltage-gated hydrogen channel 1 isoform X4</fullName>
    </submittedName>
</protein>
<dbReference type="CTD" id="84329"/>
<keyword evidence="2" id="KW-1185">Reference proteome</keyword>
<feature type="region of interest" description="Disordered" evidence="1">
    <location>
        <begin position="241"/>
        <end position="283"/>
    </location>
</feature>
<evidence type="ECO:0000313" key="2">
    <source>
        <dbReference type="Proteomes" id="UP000000715"/>
    </source>
</evidence>
<dbReference type="AlphaFoldDB" id="A0A8U0RRM2"/>
<proteinExistence type="predicted"/>
<feature type="region of interest" description="Disordered" evidence="1">
    <location>
        <begin position="82"/>
        <end position="223"/>
    </location>
</feature>
<name>A0A8U0RRM2_MUSPF</name>
<feature type="compositionally biased region" description="Basic and acidic residues" evidence="1">
    <location>
        <begin position="92"/>
        <end position="107"/>
    </location>
</feature>
<reference evidence="3" key="1">
    <citation type="submission" date="2025-08" db="UniProtKB">
        <authorList>
            <consortium name="RefSeq"/>
        </authorList>
    </citation>
    <scope>IDENTIFICATION</scope>
    <source>
        <tissue evidence="3">Brain</tissue>
    </source>
</reference>
<dbReference type="RefSeq" id="XP_044929663.1">
    <property type="nucleotide sequence ID" value="XM_045073728.1"/>
</dbReference>
<dbReference type="GeneID" id="101693102"/>
<organism evidence="2 3">
    <name type="scientific">Mustela putorius furo</name>
    <name type="common">European domestic ferret</name>
    <name type="synonym">Mustela furo</name>
    <dbReference type="NCBI Taxonomy" id="9669"/>
    <lineage>
        <taxon>Eukaryota</taxon>
        <taxon>Metazoa</taxon>
        <taxon>Chordata</taxon>
        <taxon>Craniata</taxon>
        <taxon>Vertebrata</taxon>
        <taxon>Euteleostomi</taxon>
        <taxon>Mammalia</taxon>
        <taxon>Eutheria</taxon>
        <taxon>Laurasiatheria</taxon>
        <taxon>Carnivora</taxon>
        <taxon>Caniformia</taxon>
        <taxon>Musteloidea</taxon>
        <taxon>Mustelidae</taxon>
        <taxon>Mustelinae</taxon>
        <taxon>Mustela</taxon>
    </lineage>
</organism>
<evidence type="ECO:0000256" key="1">
    <source>
        <dbReference type="SAM" id="MobiDB-lite"/>
    </source>
</evidence>
<evidence type="ECO:0000313" key="3">
    <source>
        <dbReference type="RefSeq" id="XP_044929663.1"/>
    </source>
</evidence>
<accession>A0A8U0RRM2</accession>
<gene>
    <name evidence="3" type="primary">HVCN1</name>
</gene>
<sequence>METDSRTVPGMKCEQCWGTPGGEGHCRWPRKVRSPPEQGGSASRQEGALLWRGDLLPPFRSGPACRLRGWPCLQDILPTLQPLHGTYSAGDKQSHSEPPLRKPDRGATGHQAQPPPSAFGGEGSGPAPTPSRRRKEVVPSSHPFPLASLGPDSRDSRLAPTGGTFVHLQERRRPRHARAYGAGGGGGRGRAGDQQGDRRARARAPARGGAGQVPSSPAEGSNRCGEDHACLVLQVETPNLGPSHLPWVTWPKQAEPEPTPRSREDRKMAAWDEKDDFISRPFN</sequence>
<dbReference type="Proteomes" id="UP000000715">
    <property type="component" value="Unplaced"/>
</dbReference>
<feature type="compositionally biased region" description="Basic and acidic residues" evidence="1">
    <location>
        <begin position="254"/>
        <end position="283"/>
    </location>
</feature>
<feature type="region of interest" description="Disordered" evidence="1">
    <location>
        <begin position="19"/>
        <end position="49"/>
    </location>
</feature>